<dbReference type="InterPro" id="IPR035963">
    <property type="entry name" value="FERM_2"/>
</dbReference>
<dbReference type="InterPro" id="IPR019748">
    <property type="entry name" value="FERM_central"/>
</dbReference>
<dbReference type="PANTHER" id="PTHR23280:SF21">
    <property type="entry name" value="PROTEIN 4.1 HOMOLOG"/>
    <property type="match status" value="1"/>
</dbReference>
<dbReference type="Gene3D" id="2.60.120.920">
    <property type="match status" value="2"/>
</dbReference>
<reference evidence="3 4" key="1">
    <citation type="journal article" date="2022" name="Front. Cell. Infect. Microbiol.">
        <title>The Genomes of Two Strains of Taenia crassiceps the Animal Model for the Study of Human Cysticercosis.</title>
        <authorList>
            <person name="Bobes R.J."/>
            <person name="Estrada K."/>
            <person name="Rios-Valencia D.G."/>
            <person name="Calderon-Gallegos A."/>
            <person name="de la Torre P."/>
            <person name="Carrero J.C."/>
            <person name="Sanchez-Flores A."/>
            <person name="Laclette J.P."/>
        </authorList>
    </citation>
    <scope>NUCLEOTIDE SEQUENCE [LARGE SCALE GENOMIC DNA]</scope>
    <source>
        <strain evidence="3">WFUcys</strain>
    </source>
</reference>
<protein>
    <recommendedName>
        <fullName evidence="2">FERM domain-containing protein</fullName>
    </recommendedName>
</protein>
<dbReference type="EMBL" id="JAKROA010000013">
    <property type="protein sequence ID" value="KAL5104330.1"/>
    <property type="molecule type" value="Genomic_DNA"/>
</dbReference>
<dbReference type="InterPro" id="IPR029071">
    <property type="entry name" value="Ubiquitin-like_domsf"/>
</dbReference>
<dbReference type="InterPro" id="IPR000299">
    <property type="entry name" value="FERM_domain"/>
</dbReference>
<dbReference type="PANTHER" id="PTHR23280">
    <property type="entry name" value="4.1 G PROTEIN"/>
    <property type="match status" value="1"/>
</dbReference>
<dbReference type="InterPro" id="IPR003877">
    <property type="entry name" value="SPRY_dom"/>
</dbReference>
<dbReference type="InterPro" id="IPR043136">
    <property type="entry name" value="B30.2/SPRY_sf"/>
</dbReference>
<dbReference type="SUPFAM" id="SSF47031">
    <property type="entry name" value="Second domain of FERM"/>
    <property type="match status" value="1"/>
</dbReference>
<dbReference type="SMART" id="SM01196">
    <property type="entry name" value="FERM_C"/>
    <property type="match status" value="1"/>
</dbReference>
<organism evidence="3 4">
    <name type="scientific">Taenia crassiceps</name>
    <dbReference type="NCBI Taxonomy" id="6207"/>
    <lineage>
        <taxon>Eukaryota</taxon>
        <taxon>Metazoa</taxon>
        <taxon>Spiralia</taxon>
        <taxon>Lophotrochozoa</taxon>
        <taxon>Platyhelminthes</taxon>
        <taxon>Cestoda</taxon>
        <taxon>Eucestoda</taxon>
        <taxon>Cyclophyllidea</taxon>
        <taxon>Taeniidae</taxon>
        <taxon>Taenia</taxon>
    </lineage>
</organism>
<dbReference type="Proteomes" id="UP001651158">
    <property type="component" value="Unassembled WGS sequence"/>
</dbReference>
<dbReference type="CDD" id="cd01765">
    <property type="entry name" value="FERM_F0_F1"/>
    <property type="match status" value="1"/>
</dbReference>
<dbReference type="SUPFAM" id="SSF54236">
    <property type="entry name" value="Ubiquitin-like"/>
    <property type="match status" value="1"/>
</dbReference>
<feature type="region of interest" description="Disordered" evidence="1">
    <location>
        <begin position="104"/>
        <end position="124"/>
    </location>
</feature>
<dbReference type="Gene3D" id="3.10.20.90">
    <property type="entry name" value="Phosphatidylinositol 3-kinase Catalytic Subunit, Chain A, domain 1"/>
    <property type="match status" value="1"/>
</dbReference>
<dbReference type="PROSITE" id="PS50057">
    <property type="entry name" value="FERM_3"/>
    <property type="match status" value="1"/>
</dbReference>
<dbReference type="SMART" id="SM00295">
    <property type="entry name" value="B41"/>
    <property type="match status" value="1"/>
</dbReference>
<dbReference type="InterPro" id="IPR018979">
    <property type="entry name" value="FERM_N"/>
</dbReference>
<dbReference type="Gene3D" id="2.30.29.30">
    <property type="entry name" value="Pleckstrin-homology domain (PH domain)/Phosphotyrosine-binding domain (PTB)"/>
    <property type="match status" value="1"/>
</dbReference>
<feature type="domain" description="FERM" evidence="2">
    <location>
        <begin position="135"/>
        <end position="563"/>
    </location>
</feature>
<dbReference type="Pfam" id="PF09380">
    <property type="entry name" value="FERM_C"/>
    <property type="match status" value="1"/>
</dbReference>
<comment type="caution">
    <text evidence="3">The sequence shown here is derived from an EMBL/GenBank/DDBJ whole genome shotgun (WGS) entry which is preliminary data.</text>
</comment>
<evidence type="ECO:0000313" key="4">
    <source>
        <dbReference type="Proteomes" id="UP001651158"/>
    </source>
</evidence>
<gene>
    <name evidence="3" type="ORF">TcWFU_008105</name>
</gene>
<name>A0ABR4Q3Z4_9CEST</name>
<dbReference type="Gene3D" id="1.20.80.10">
    <property type="match status" value="1"/>
</dbReference>
<dbReference type="CDD" id="cd14473">
    <property type="entry name" value="FERM_B-lobe"/>
    <property type="match status" value="1"/>
</dbReference>
<dbReference type="Pfam" id="PF09379">
    <property type="entry name" value="FERM_N"/>
    <property type="match status" value="1"/>
</dbReference>
<dbReference type="InterPro" id="IPR014352">
    <property type="entry name" value="FERM/acyl-CoA-bd_prot_sf"/>
</dbReference>
<keyword evidence="4" id="KW-1185">Reference proteome</keyword>
<dbReference type="Pfam" id="PF00622">
    <property type="entry name" value="SPRY"/>
    <property type="match status" value="2"/>
</dbReference>
<proteinExistence type="predicted"/>
<evidence type="ECO:0000256" key="1">
    <source>
        <dbReference type="SAM" id="MobiDB-lite"/>
    </source>
</evidence>
<dbReference type="Pfam" id="PF00373">
    <property type="entry name" value="FERM_M"/>
    <property type="match status" value="1"/>
</dbReference>
<evidence type="ECO:0000259" key="2">
    <source>
        <dbReference type="PROSITE" id="PS50057"/>
    </source>
</evidence>
<dbReference type="InterPro" id="IPR018980">
    <property type="entry name" value="FERM_PH-like_C"/>
</dbReference>
<evidence type="ECO:0000313" key="3">
    <source>
        <dbReference type="EMBL" id="KAL5104330.1"/>
    </source>
</evidence>
<dbReference type="SUPFAM" id="SSF50729">
    <property type="entry name" value="PH domain-like"/>
    <property type="match status" value="1"/>
</dbReference>
<accession>A0ABR4Q3Z4</accession>
<sequence length="1542" mass="169829">MNADPRQNQVTLPFPHFLPAYNASPQLPLATPEDSDLDTSSSVLSARENAFYSNVSSTNTVLHVEPPQLRVPRSATLPNGRGGEEDSVTINAAPSITFTSPSAAFTTRSRGASPTRRSTFSRPLNSTSLGLRATRVYRITLLNEETLEVPLKKSATGSDLFQEVCRYLGLREVAFFGIYFFKRPSSDVAQASASVSSSRRMPWQTGTAEQCSTHLCGVSFWLKMDRKIVDQCKKNTQFWFGVRIYPPKPHEDIYDEMTRYLFCLQLRKDLLSGRLACSFFTYTLLAAYWAQSELGDWDMHVVDTCPSPDYLTSLCLAAPLFIASSDGADGDSLWEAEERRWSASRTGPPHPPPLIRLTTPFLQRVAFLHRALRGLIPSRADLLFLQIARKLATYGIDFHRILNSTSSTAHVNLARRHPNEAEFQRSRSLRSTDVTRLRNWISLSPPHPLKSRSNSSIPVDVLNGACDLPTLLPDNFQQYPYFLGVFHGGIYIYWGRLRLEYHSWSAIVKMAYRRASFRLCLRLANSEKDGLVRVVKYDCGSTALAKRIYRSCVDHHALFRLHRLEGARRLVSWTSQESFPFPTSTKLRRLHPTTTTFSLSPTSSSAAAVVGSLKSVEVRAAASFDARPRPLSEPDVREPHAEILPPLDLQNSRVLCSAHKFFLRLFRKHSLLPIRRASQLFSTRRLHSLSDRVLQQSTEIDGQRTALGALKMAEGFESTSLSAATATSASLSLSPFYTPSEWNRPPLPGPLWRMNPLDATDGLLFEPVDGLTVSRDWRLAVCQEEAESMPSTQWRGCRATWGVSESPHSSNAGLPLDPRRLFFEVRLNGNEPVRNADLILGEDAEGFAYQTSSIPPLLNKGTVSEDWFKVALGGEGGMDSHSHSGSLIIGGASADVIGSCQGDVIGCYLDLDVRLAHWTKNGITAADMTISIARFPSETLFFPACAIRNSSVTFNFGDTPFAYGPMLLTGENPHSNWLPLGSANLIAEIAGWGSSSPAVANHLPIRLAPNPRTGWHLISSNSPGSILSPDRFCVRALLHSGWQTLHASESIPASMEVETEKPSHPKCQLPSVYFEVHLLESLTATPGAGVFMGFSTSFSPSAINSICPINSECVNSFGILCEQTSSNQTYLIHAGVKRPYGKGLHRGDIIGCTLNSQIGLVFWSINGEYLGHIVQICASHSIISATTADDVITIPLRRDHSILSFTPIFCLANTSIEVNFGNGSMPLKHINKHTNCIPLCDYQRLLDGCSLVRHFSTSPQLPYRSTQKAPSPNHRYNSFAHCRVPANKNGINGSSPPLAPLGVHKSASCLSAPAAATMNLFVPTEILDALTILQSRIPLVPVKTRLWRHDSAEPAPHKPITSPTFAAPWSRANQILPIVRTHRIAVSTLPPTAGVIETDIDNDSPLSTMARAIAVNGSLRRSASDTMHRALVRHLCGQSQQSSVSAANQSSSSSLVERRMAQIPLVPTRIVHTLAYANKSSMLCFPIEHERNKNETKDLVTVTVEAGEETIARRRHVMDLSLPPPIAKDDRHIVSPPLAEVV</sequence>
<dbReference type="InterPro" id="IPR011993">
    <property type="entry name" value="PH-like_dom_sf"/>
</dbReference>
<dbReference type="InterPro" id="IPR019749">
    <property type="entry name" value="Band_41_domain"/>
</dbReference>